<organism evidence="1 2">
    <name type="scientific">Eumeta variegata</name>
    <name type="common">Bagworm moth</name>
    <name type="synonym">Eumeta japonica</name>
    <dbReference type="NCBI Taxonomy" id="151549"/>
    <lineage>
        <taxon>Eukaryota</taxon>
        <taxon>Metazoa</taxon>
        <taxon>Ecdysozoa</taxon>
        <taxon>Arthropoda</taxon>
        <taxon>Hexapoda</taxon>
        <taxon>Insecta</taxon>
        <taxon>Pterygota</taxon>
        <taxon>Neoptera</taxon>
        <taxon>Endopterygota</taxon>
        <taxon>Lepidoptera</taxon>
        <taxon>Glossata</taxon>
        <taxon>Ditrysia</taxon>
        <taxon>Tineoidea</taxon>
        <taxon>Psychidae</taxon>
        <taxon>Oiketicinae</taxon>
        <taxon>Eumeta</taxon>
    </lineage>
</organism>
<proteinExistence type="predicted"/>
<protein>
    <submittedName>
        <fullName evidence="1">Uncharacterized protein</fullName>
    </submittedName>
</protein>
<accession>A0A4C1WSB0</accession>
<reference evidence="1 2" key="1">
    <citation type="journal article" date="2019" name="Commun. Biol.">
        <title>The bagworm genome reveals a unique fibroin gene that provides high tensile strength.</title>
        <authorList>
            <person name="Kono N."/>
            <person name="Nakamura H."/>
            <person name="Ohtoshi R."/>
            <person name="Tomita M."/>
            <person name="Numata K."/>
            <person name="Arakawa K."/>
        </authorList>
    </citation>
    <scope>NUCLEOTIDE SEQUENCE [LARGE SCALE GENOMIC DNA]</scope>
</reference>
<gene>
    <name evidence="1" type="ORF">EVAR_80977_1</name>
</gene>
<dbReference type="Proteomes" id="UP000299102">
    <property type="component" value="Unassembled WGS sequence"/>
</dbReference>
<evidence type="ECO:0000313" key="1">
    <source>
        <dbReference type="EMBL" id="GBP53015.1"/>
    </source>
</evidence>
<name>A0A4C1WSB0_EUMVA</name>
<comment type="caution">
    <text evidence="1">The sequence shown here is derived from an EMBL/GenBank/DDBJ whole genome shotgun (WGS) entry which is preliminary data.</text>
</comment>
<sequence length="141" mass="15800">MFVADRVLRLSNDRSMWQIEDSEICSIGMVHPSISRSSVNENIGGPIPSPSPHFPLYRPVLPPSVHSRVQQIFYSFIRDRQYTGHSFEECLGPSGRGAAGERGRVTHTSIGILVAERYIAEIPLRYKDRADEPGFCDIVTV</sequence>
<dbReference type="AlphaFoldDB" id="A0A4C1WSB0"/>
<dbReference type="EMBL" id="BGZK01000614">
    <property type="protein sequence ID" value="GBP53015.1"/>
    <property type="molecule type" value="Genomic_DNA"/>
</dbReference>
<dbReference type="OrthoDB" id="7672356at2759"/>
<evidence type="ECO:0000313" key="2">
    <source>
        <dbReference type="Proteomes" id="UP000299102"/>
    </source>
</evidence>
<keyword evidence="2" id="KW-1185">Reference proteome</keyword>